<keyword evidence="1 4" id="KW-0067">ATP-binding</keyword>
<evidence type="ECO:0000313" key="4">
    <source>
        <dbReference type="EMBL" id="MFD1930529.1"/>
    </source>
</evidence>
<feature type="compositionally biased region" description="Basic and acidic residues" evidence="2">
    <location>
        <begin position="79"/>
        <end position="90"/>
    </location>
</feature>
<gene>
    <name evidence="4" type="ORF">ACFSKW_03455</name>
</gene>
<protein>
    <submittedName>
        <fullName evidence="4">ATP-binding protein</fullName>
    </submittedName>
</protein>
<reference evidence="5" key="1">
    <citation type="journal article" date="2019" name="Int. J. Syst. Evol. Microbiol.">
        <title>The Global Catalogue of Microorganisms (GCM) 10K type strain sequencing project: providing services to taxonomists for standard genome sequencing and annotation.</title>
        <authorList>
            <consortium name="The Broad Institute Genomics Platform"/>
            <consortium name="The Broad Institute Genome Sequencing Center for Infectious Disease"/>
            <person name="Wu L."/>
            <person name="Ma J."/>
        </authorList>
    </citation>
    <scope>NUCLEOTIDE SEQUENCE [LARGE SCALE GENOMIC DNA]</scope>
    <source>
        <strain evidence="5">ICMP 6774ER</strain>
    </source>
</reference>
<comment type="similarity">
    <text evidence="1">Belongs to the AAA ATPase family.</text>
</comment>
<dbReference type="PROSITE" id="PS00674">
    <property type="entry name" value="AAA"/>
    <property type="match status" value="1"/>
</dbReference>
<dbReference type="SUPFAM" id="SSF52540">
    <property type="entry name" value="P-loop containing nucleoside triphosphate hydrolases"/>
    <property type="match status" value="1"/>
</dbReference>
<dbReference type="InterPro" id="IPR050168">
    <property type="entry name" value="AAA_ATPase_domain"/>
</dbReference>
<keyword evidence="5" id="KW-1185">Reference proteome</keyword>
<accession>A0ABW4SNL2</accession>
<evidence type="ECO:0000256" key="2">
    <source>
        <dbReference type="SAM" id="MobiDB-lite"/>
    </source>
</evidence>
<dbReference type="Pfam" id="PF00004">
    <property type="entry name" value="AAA"/>
    <property type="match status" value="1"/>
</dbReference>
<dbReference type="RefSeq" id="WP_379568987.1">
    <property type="nucleotide sequence ID" value="NZ_JBHUFV010000003.1"/>
</dbReference>
<dbReference type="Gene3D" id="3.40.50.300">
    <property type="entry name" value="P-loop containing nucleotide triphosphate hydrolases"/>
    <property type="match status" value="1"/>
</dbReference>
<dbReference type="InterPro" id="IPR003959">
    <property type="entry name" value="ATPase_AAA_core"/>
</dbReference>
<evidence type="ECO:0000256" key="1">
    <source>
        <dbReference type="RuleBase" id="RU003651"/>
    </source>
</evidence>
<dbReference type="PANTHER" id="PTHR23077">
    <property type="entry name" value="AAA-FAMILY ATPASE"/>
    <property type="match status" value="1"/>
</dbReference>
<dbReference type="Proteomes" id="UP001597368">
    <property type="component" value="Unassembled WGS sequence"/>
</dbReference>
<keyword evidence="1" id="KW-0547">Nucleotide-binding</keyword>
<organism evidence="4 5">
    <name type="scientific">Nonomuraea mangrovi</name>
    <dbReference type="NCBI Taxonomy" id="2316207"/>
    <lineage>
        <taxon>Bacteria</taxon>
        <taxon>Bacillati</taxon>
        <taxon>Actinomycetota</taxon>
        <taxon>Actinomycetes</taxon>
        <taxon>Streptosporangiales</taxon>
        <taxon>Streptosporangiaceae</taxon>
        <taxon>Nonomuraea</taxon>
    </lineage>
</organism>
<feature type="region of interest" description="Disordered" evidence="2">
    <location>
        <begin position="73"/>
        <end position="99"/>
    </location>
</feature>
<dbReference type="SMART" id="SM00382">
    <property type="entry name" value="AAA"/>
    <property type="match status" value="1"/>
</dbReference>
<dbReference type="InterPro" id="IPR003593">
    <property type="entry name" value="AAA+_ATPase"/>
</dbReference>
<dbReference type="GO" id="GO:0005524">
    <property type="term" value="F:ATP binding"/>
    <property type="evidence" value="ECO:0007669"/>
    <property type="project" value="UniProtKB-KW"/>
</dbReference>
<dbReference type="Gene3D" id="1.10.8.60">
    <property type="match status" value="1"/>
</dbReference>
<dbReference type="InterPro" id="IPR003960">
    <property type="entry name" value="ATPase_AAA_CS"/>
</dbReference>
<proteinExistence type="inferred from homology"/>
<comment type="caution">
    <text evidence="4">The sequence shown here is derived from an EMBL/GenBank/DDBJ whole genome shotgun (WGS) entry which is preliminary data.</text>
</comment>
<dbReference type="EMBL" id="JBHUFV010000003">
    <property type="protein sequence ID" value="MFD1930529.1"/>
    <property type="molecule type" value="Genomic_DNA"/>
</dbReference>
<dbReference type="InterPro" id="IPR027417">
    <property type="entry name" value="P-loop_NTPase"/>
</dbReference>
<evidence type="ECO:0000259" key="3">
    <source>
        <dbReference type="SMART" id="SM00382"/>
    </source>
</evidence>
<name>A0ABW4SNL2_9ACTN</name>
<feature type="domain" description="AAA+ ATPase" evidence="3">
    <location>
        <begin position="389"/>
        <end position="527"/>
    </location>
</feature>
<sequence length="609" mass="66983">MTDYIPLEVVVAGEGASLTAVPGDTPLGQALASGPFLLLAPLEEGWAQLRLSTFRLREIPLDQVDGRPLYRASHAAPSADERAGDDHADGPARPAELSEAQATRLAYDEYVRDAASFLRAGLSVLIVCDKIVVPHLADHIVRQTEAMPRLLEVPAPVGEDSEPPVDMRPQPVLASLRQRLLARLRDMLRELGPQDVLVITHLDLLGGGTDNALANETRDLIELLYGADRQVILAFADPSLSVPEVLAARFAVRMTIEGSPRYVRHPVDSSMASIEQALVTQAEADRFAGLDGADFYKYVVGLNPVRLRQTMRYALQETEGLDGVTVKDLPTMIRKFKAQMSASFEIPDVSFDDIGGYAEVKRQILRSLRIMTAARSLTGPEQRLRGELIPRGFIFHGEPGTGKTLFAKAIANELEATIQVVSGPEVTNKYVGESERRIRELFAEARRNAPSVIVFDEFDSIAASRTSSEDGGSRAGNAMVAQILTEMDGFRPDVQMIVIGTTNRLEIIDRALLRPSRFQSFHIGLPDEDARRGIIKVHARRYGVRVSGIVEPLIHTTKGWNGDEIRALFRDAFVGERWEGVPASAERIGELVGRQQQARREQQTSRAGR</sequence>
<evidence type="ECO:0000313" key="5">
    <source>
        <dbReference type="Proteomes" id="UP001597368"/>
    </source>
</evidence>